<organism evidence="1 2">
    <name type="scientific">Rhodotorula diobovata</name>
    <dbReference type="NCBI Taxonomy" id="5288"/>
    <lineage>
        <taxon>Eukaryota</taxon>
        <taxon>Fungi</taxon>
        <taxon>Dikarya</taxon>
        <taxon>Basidiomycota</taxon>
        <taxon>Pucciniomycotina</taxon>
        <taxon>Microbotryomycetes</taxon>
        <taxon>Sporidiobolales</taxon>
        <taxon>Sporidiobolaceae</taxon>
        <taxon>Rhodotorula</taxon>
    </lineage>
</organism>
<dbReference type="EMBL" id="SOZI01000012">
    <property type="protein sequence ID" value="TNY23344.1"/>
    <property type="molecule type" value="Genomic_DNA"/>
</dbReference>
<dbReference type="OrthoDB" id="2522835at2759"/>
<evidence type="ECO:0000313" key="1">
    <source>
        <dbReference type="EMBL" id="TNY23344.1"/>
    </source>
</evidence>
<protein>
    <submittedName>
        <fullName evidence="1">Uncharacterized protein</fullName>
    </submittedName>
</protein>
<proteinExistence type="predicted"/>
<comment type="caution">
    <text evidence="1">The sequence shown here is derived from an EMBL/GenBank/DDBJ whole genome shotgun (WGS) entry which is preliminary data.</text>
</comment>
<gene>
    <name evidence="1" type="ORF">DMC30DRAFT_389725</name>
</gene>
<keyword evidence="2" id="KW-1185">Reference proteome</keyword>
<accession>A0A5C5G4U5</accession>
<dbReference type="Proteomes" id="UP000311382">
    <property type="component" value="Unassembled WGS sequence"/>
</dbReference>
<name>A0A5C5G4U5_9BASI</name>
<evidence type="ECO:0000313" key="2">
    <source>
        <dbReference type="Proteomes" id="UP000311382"/>
    </source>
</evidence>
<dbReference type="AlphaFoldDB" id="A0A5C5G4U5"/>
<reference evidence="1 2" key="1">
    <citation type="submission" date="2019-03" db="EMBL/GenBank/DDBJ databases">
        <title>Rhodosporidium diobovatum UCD-FST 08-225 genome sequencing, assembly, and annotation.</title>
        <authorList>
            <person name="Fakankun I.U."/>
            <person name="Fristensky B."/>
            <person name="Levin D.B."/>
        </authorList>
    </citation>
    <scope>NUCLEOTIDE SEQUENCE [LARGE SCALE GENOMIC DNA]</scope>
    <source>
        <strain evidence="1 2">UCD-FST 08-225</strain>
    </source>
</reference>
<sequence>MLPFGRPNVVNLTATSPRALKYEHGLSPRHTLKVHDVDGEGGDWTVEATVSKVSVCRSSSSFFGRPMQPCGIA</sequence>